<dbReference type="CDD" id="cd00071">
    <property type="entry name" value="GMPK"/>
    <property type="match status" value="1"/>
</dbReference>
<dbReference type="PANTHER" id="PTHR23117">
    <property type="entry name" value="GUANYLATE KINASE-RELATED"/>
    <property type="match status" value="1"/>
</dbReference>
<dbReference type="FunFam" id="3.40.50.300:FF:000828">
    <property type="entry name" value="leucine-rich repeat and guanylate kinase domain-containing protein-like"/>
    <property type="match status" value="1"/>
</dbReference>
<name>A0A668ABI7_9TELE</name>
<dbReference type="GO" id="GO:0004385">
    <property type="term" value="F:GMP kinase activity"/>
    <property type="evidence" value="ECO:0007669"/>
    <property type="project" value="TreeGrafter"/>
</dbReference>
<dbReference type="InterPro" id="IPR008145">
    <property type="entry name" value="GK/Ca_channel_bsu"/>
</dbReference>
<protein>
    <submittedName>
        <fullName evidence="5">Leucine rich repeats and guanylate kinase domain containing</fullName>
    </submittedName>
</protein>
<reference evidence="5" key="1">
    <citation type="submission" date="2019-06" db="EMBL/GenBank/DDBJ databases">
        <authorList>
            <consortium name="Wellcome Sanger Institute Data Sharing"/>
        </authorList>
    </citation>
    <scope>NUCLEOTIDE SEQUENCE [LARGE SCALE GENOMIC DNA]</scope>
</reference>
<dbReference type="InterPro" id="IPR001611">
    <property type="entry name" value="Leu-rich_rpt"/>
</dbReference>
<keyword evidence="1" id="KW-0433">Leucine-rich repeat</keyword>
<dbReference type="Proteomes" id="UP000472263">
    <property type="component" value="Chromosome 23"/>
</dbReference>
<dbReference type="SMART" id="SM00072">
    <property type="entry name" value="GuKc"/>
    <property type="match status" value="1"/>
</dbReference>
<dbReference type="SMART" id="SM00365">
    <property type="entry name" value="LRR_SD22"/>
    <property type="match status" value="5"/>
</dbReference>
<dbReference type="Gene3D" id="3.80.10.10">
    <property type="entry name" value="Ribonuclease Inhibitor"/>
    <property type="match status" value="2"/>
</dbReference>
<feature type="domain" description="Guanylate kinase-like" evidence="4">
    <location>
        <begin position="240"/>
        <end position="423"/>
    </location>
</feature>
<keyword evidence="6" id="KW-1185">Reference proteome</keyword>
<dbReference type="SUPFAM" id="SSF52540">
    <property type="entry name" value="P-loop containing nucleoside triphosphate hydrolases"/>
    <property type="match status" value="1"/>
</dbReference>
<gene>
    <name evidence="5" type="primary">LRGUK</name>
    <name evidence="5" type="synonym">lrguk</name>
</gene>
<dbReference type="Pfam" id="PF00625">
    <property type="entry name" value="Guanylate_kin"/>
    <property type="match status" value="1"/>
</dbReference>
<dbReference type="InterPro" id="IPR027417">
    <property type="entry name" value="P-loop_NTPase"/>
</dbReference>
<sequence length="574" mass="64312">NLGRAASGLQCLYQFRSLPSNSLNICQPTDLSCVSHMPSLIILDASHNELSDFFGFQPPKNLKEVNFSHNHMTKMKDLSAFSSLCKLELDYNSFSEISGLEQCCSLTHLSLAHNKISRISGLDSLPLKNLCLRGNQLETTEGLENLKCLQVLDLSKNCITSLSGLRNLHLLDSLNLESNLVLIRNHLYRVYLKYQVSSVNKYDPPLDVVAARDHMTHLLYQLMQPQVLYDSTLASVASPYPMLVLTGPQACGKRELAHKLCQEFSEYFATGGCHTTRKPYLGEENGSDYHFVSEDDFQNMIHMGKFIQTMQYGGHRFGLSRDAIEDVAREGLACCVHMELEGVLSLKNSYFEPRYILLIPTQVEQYTRHMRMRGLYTRTQIDTAVARIKLYTNINRQRPGFFDNVIPCDDQEEAYQMLKLVVKSYLGLEEQSKDDHNDRASLDQTSTGMFHLCVFVFMHVCACDTVGAHACMSAHTQCIICLCSASCVCMLLSSHAVTDISITVSLSASEHLPEERPASALSSTSGSVTKSYLPMALDPSDSFSRNYCAMVQAQLSPQKNPAVSNLTSYEKCIW</sequence>
<dbReference type="InterPro" id="IPR008144">
    <property type="entry name" value="Guanylate_kin-like_dom"/>
</dbReference>
<organism evidence="5 6">
    <name type="scientific">Myripristis murdjan</name>
    <name type="common">pinecone soldierfish</name>
    <dbReference type="NCBI Taxonomy" id="586833"/>
    <lineage>
        <taxon>Eukaryota</taxon>
        <taxon>Metazoa</taxon>
        <taxon>Chordata</taxon>
        <taxon>Craniata</taxon>
        <taxon>Vertebrata</taxon>
        <taxon>Euteleostomi</taxon>
        <taxon>Actinopterygii</taxon>
        <taxon>Neopterygii</taxon>
        <taxon>Teleostei</taxon>
        <taxon>Neoteleostei</taxon>
        <taxon>Acanthomorphata</taxon>
        <taxon>Holocentriformes</taxon>
        <taxon>Holocentridae</taxon>
        <taxon>Myripristis</taxon>
    </lineage>
</organism>
<evidence type="ECO:0000259" key="4">
    <source>
        <dbReference type="PROSITE" id="PS50052"/>
    </source>
</evidence>
<evidence type="ECO:0000313" key="6">
    <source>
        <dbReference type="Proteomes" id="UP000472263"/>
    </source>
</evidence>
<reference evidence="5" key="3">
    <citation type="submission" date="2025-09" db="UniProtKB">
        <authorList>
            <consortium name="Ensembl"/>
        </authorList>
    </citation>
    <scope>IDENTIFICATION</scope>
</reference>
<keyword evidence="3" id="KW-0677">Repeat</keyword>
<dbReference type="InterPro" id="IPR025875">
    <property type="entry name" value="Leu-rich_rpt_4"/>
</dbReference>
<dbReference type="InterPro" id="IPR032675">
    <property type="entry name" value="LRR_dom_sf"/>
</dbReference>
<evidence type="ECO:0000256" key="1">
    <source>
        <dbReference type="ARBA" id="ARBA00022614"/>
    </source>
</evidence>
<dbReference type="Gene3D" id="3.40.50.300">
    <property type="entry name" value="P-loop containing nucleotide triphosphate hydrolases"/>
    <property type="match status" value="1"/>
</dbReference>
<reference evidence="5" key="2">
    <citation type="submission" date="2025-08" db="UniProtKB">
        <authorList>
            <consortium name="Ensembl"/>
        </authorList>
    </citation>
    <scope>IDENTIFICATION</scope>
</reference>
<dbReference type="SUPFAM" id="SSF52058">
    <property type="entry name" value="L domain-like"/>
    <property type="match status" value="1"/>
</dbReference>
<evidence type="ECO:0000313" key="5">
    <source>
        <dbReference type="Ensembl" id="ENSMMDP00005052165.1"/>
    </source>
</evidence>
<dbReference type="GeneTree" id="ENSGT00940000157992"/>
<dbReference type="AlphaFoldDB" id="A0A668ABI7"/>
<evidence type="ECO:0000256" key="2">
    <source>
        <dbReference type="ARBA" id="ARBA00022679"/>
    </source>
</evidence>
<dbReference type="GO" id="GO:0005829">
    <property type="term" value="C:cytosol"/>
    <property type="evidence" value="ECO:0007669"/>
    <property type="project" value="TreeGrafter"/>
</dbReference>
<proteinExistence type="predicted"/>
<dbReference type="Pfam" id="PF12799">
    <property type="entry name" value="LRR_4"/>
    <property type="match status" value="1"/>
</dbReference>
<dbReference type="PROSITE" id="PS50052">
    <property type="entry name" value="GUANYLATE_KINASE_2"/>
    <property type="match status" value="1"/>
</dbReference>
<keyword evidence="2" id="KW-0808">Transferase</keyword>
<dbReference type="PROSITE" id="PS51450">
    <property type="entry name" value="LRR"/>
    <property type="match status" value="4"/>
</dbReference>
<evidence type="ECO:0000256" key="3">
    <source>
        <dbReference type="ARBA" id="ARBA00022737"/>
    </source>
</evidence>
<dbReference type="Ensembl" id="ENSMMDT00005053182.1">
    <property type="protein sequence ID" value="ENSMMDP00005052165.1"/>
    <property type="gene ID" value="ENSMMDG00005023543.1"/>
</dbReference>
<accession>A0A668ABI7</accession>
<dbReference type="PANTHER" id="PTHR23117:SF18">
    <property type="entry name" value="LEUCINE-RICH REPEAT AND GUANYLATE KINASE DOMAIN-CONTAINING PROTEIN"/>
    <property type="match status" value="1"/>
</dbReference>